<feature type="compositionally biased region" description="Basic residues" evidence="8">
    <location>
        <begin position="40"/>
        <end position="50"/>
    </location>
</feature>
<evidence type="ECO:0000313" key="9">
    <source>
        <dbReference type="EMBL" id="GAQ81645.1"/>
    </source>
</evidence>
<keyword evidence="7" id="KW-0131">Cell cycle</keyword>
<evidence type="ECO:0000256" key="4">
    <source>
        <dbReference type="ARBA" id="ARBA00022763"/>
    </source>
</evidence>
<keyword evidence="5" id="KW-0067">ATP-binding</keyword>
<dbReference type="Proteomes" id="UP000054558">
    <property type="component" value="Unassembled WGS sequence"/>
</dbReference>
<feature type="compositionally biased region" description="Basic residues" evidence="8">
    <location>
        <begin position="1"/>
        <end position="10"/>
    </location>
</feature>
<dbReference type="GO" id="GO:0005634">
    <property type="term" value="C:nucleus"/>
    <property type="evidence" value="ECO:0007669"/>
    <property type="project" value="UniProtKB-SubCell"/>
</dbReference>
<dbReference type="InterPro" id="IPR004582">
    <property type="entry name" value="Checkpoint_prot_Rad17_Rad24"/>
</dbReference>
<dbReference type="Pfam" id="PF21960">
    <property type="entry name" value="RCF1-5-like_lid"/>
    <property type="match status" value="1"/>
</dbReference>
<evidence type="ECO:0000256" key="3">
    <source>
        <dbReference type="ARBA" id="ARBA00022741"/>
    </source>
</evidence>
<dbReference type="GO" id="GO:0033314">
    <property type="term" value="P:mitotic DNA replication checkpoint signaling"/>
    <property type="evidence" value="ECO:0000318"/>
    <property type="project" value="GO_Central"/>
</dbReference>
<dbReference type="Pfam" id="PF03215">
    <property type="entry name" value="Rad17"/>
    <property type="match status" value="1"/>
</dbReference>
<keyword evidence="6" id="KW-0539">Nucleus</keyword>
<dbReference type="OrthoDB" id="10265971at2759"/>
<dbReference type="CDD" id="cd18140">
    <property type="entry name" value="HLD_clamp_RFC"/>
    <property type="match status" value="1"/>
</dbReference>
<dbReference type="PANTHER" id="PTHR12172:SF0">
    <property type="entry name" value="CELL CYCLE CHECKPOINT PROTEIN RAD17"/>
    <property type="match status" value="1"/>
</dbReference>
<dbReference type="GO" id="GO:0000077">
    <property type="term" value="P:DNA damage checkpoint signaling"/>
    <property type="evidence" value="ECO:0000318"/>
    <property type="project" value="GO_Central"/>
</dbReference>
<feature type="compositionally biased region" description="Low complexity" evidence="8">
    <location>
        <begin position="62"/>
        <end position="75"/>
    </location>
</feature>
<feature type="region of interest" description="Disordered" evidence="8">
    <location>
        <begin position="406"/>
        <end position="461"/>
    </location>
</feature>
<evidence type="ECO:0000256" key="8">
    <source>
        <dbReference type="SAM" id="MobiDB-lite"/>
    </source>
</evidence>
<reference evidence="9 10" key="1">
    <citation type="journal article" date="2014" name="Nat. Commun.">
        <title>Klebsormidium flaccidum genome reveals primary factors for plant terrestrial adaptation.</title>
        <authorList>
            <person name="Hori K."/>
            <person name="Maruyama F."/>
            <person name="Fujisawa T."/>
            <person name="Togashi T."/>
            <person name="Yamamoto N."/>
            <person name="Seo M."/>
            <person name="Sato S."/>
            <person name="Yamada T."/>
            <person name="Mori H."/>
            <person name="Tajima N."/>
            <person name="Moriyama T."/>
            <person name="Ikeuchi M."/>
            <person name="Watanabe M."/>
            <person name="Wada H."/>
            <person name="Kobayashi K."/>
            <person name="Saito M."/>
            <person name="Masuda T."/>
            <person name="Sasaki-Sekimoto Y."/>
            <person name="Mashiguchi K."/>
            <person name="Awai K."/>
            <person name="Shimojima M."/>
            <person name="Masuda S."/>
            <person name="Iwai M."/>
            <person name="Nobusawa T."/>
            <person name="Narise T."/>
            <person name="Kondo S."/>
            <person name="Saito H."/>
            <person name="Sato R."/>
            <person name="Murakawa M."/>
            <person name="Ihara Y."/>
            <person name="Oshima-Yamada Y."/>
            <person name="Ohtaka K."/>
            <person name="Satoh M."/>
            <person name="Sonobe K."/>
            <person name="Ishii M."/>
            <person name="Ohtani R."/>
            <person name="Kanamori-Sato M."/>
            <person name="Honoki R."/>
            <person name="Miyazaki D."/>
            <person name="Mochizuki H."/>
            <person name="Umetsu J."/>
            <person name="Higashi K."/>
            <person name="Shibata D."/>
            <person name="Kamiya Y."/>
            <person name="Sato N."/>
            <person name="Nakamura Y."/>
            <person name="Tabata S."/>
            <person name="Ida S."/>
            <person name="Kurokawa K."/>
            <person name="Ohta H."/>
        </authorList>
    </citation>
    <scope>NUCLEOTIDE SEQUENCE [LARGE SCALE GENOMIC DNA]</scope>
    <source>
        <strain evidence="9 10">NIES-2285</strain>
    </source>
</reference>
<evidence type="ECO:0000256" key="2">
    <source>
        <dbReference type="ARBA" id="ARBA00006168"/>
    </source>
</evidence>
<evidence type="ECO:0000256" key="1">
    <source>
        <dbReference type="ARBA" id="ARBA00004123"/>
    </source>
</evidence>
<protein>
    <submittedName>
        <fullName evidence="9">Checkpoint RAD17-RFC complex RAD17/RAD24 component</fullName>
    </submittedName>
</protein>
<dbReference type="EMBL" id="DF237035">
    <property type="protein sequence ID" value="GAQ81645.1"/>
    <property type="molecule type" value="Genomic_DNA"/>
</dbReference>
<feature type="compositionally biased region" description="Acidic residues" evidence="8">
    <location>
        <begin position="17"/>
        <end position="27"/>
    </location>
</feature>
<dbReference type="GO" id="GO:0003682">
    <property type="term" value="F:chromatin binding"/>
    <property type="evidence" value="ECO:0000318"/>
    <property type="project" value="GO_Central"/>
</dbReference>
<evidence type="ECO:0000256" key="5">
    <source>
        <dbReference type="ARBA" id="ARBA00022840"/>
    </source>
</evidence>
<feature type="region of interest" description="Disordered" evidence="8">
    <location>
        <begin position="569"/>
        <end position="588"/>
    </location>
</feature>
<keyword evidence="3" id="KW-0547">Nucleotide-binding</keyword>
<accession>A0A1Y1HSP2</accession>
<dbReference type="STRING" id="105231.A0A1Y1HSP2"/>
<dbReference type="AlphaFoldDB" id="A0A1Y1HSP2"/>
<sequence length="724" mass="78187">MMTSRGKRRAVVILSDSDCDSGVDEDVSGIIAKEDARGSPKSRKPSKKSIKGLGLSRKGLTASSNGNGAKAAQAQNVERFVRRERAEVGGAFAWPTFQPPAKKPKLDPAPDSNPERRGTQDSLLLKTPRTTIWADKYFPALEEELAVQKKKVGEVKAWLESCQSGSSSSKVLLLVGPPGAGKSTTVHVLCKPLNLQVTEWQTPVPTLWEEHVHHRGVGPGYSSKLDDFDAFLDKAEKFPLVPLVPSLATLTLDPQTSNGSPPNMKLSQQVPQGKVVLIDDMPLAAEGDRRQRLCDSLEILARSARFPTVVILSEGQAGQSGQGDNQPRWGATAAFQQALERGGAARISFNDITKANICKVLRRVANEERYDPPEEDLAAIAEESGGDLRQALATLQFHCLGQSQSAKPVKKAKKKKAAAKRGKKGALEDSEDVGQNGTQASVVEDDLGVPDSQAENRPELRGRDSGLSLFRALGKFLYNKRVDADVSGQVSANGDVSGDQALREELRRRPMASAQPPEATLARAHLDGPAVTAFLHENVLHFVDDDAIDDVSVTSAYFSDADHILRRRAGGARASPAEDQGAEPDPGRVGHAAAAAIAARGVLFGIVHPAPRKWQAFRAPVSGQVERRRLETLAQIQRASLSQSSSYLAPGAAGSAVLALELLPFMKHIEALRRWKAANGEGTARQEESLEHGISLSTWGPVFEIDRRKESAEVEEEAEEIEEW</sequence>
<evidence type="ECO:0000256" key="7">
    <source>
        <dbReference type="ARBA" id="ARBA00023306"/>
    </source>
</evidence>
<comment type="similarity">
    <text evidence="2">Belongs to the rad17/RAD24 family.</text>
</comment>
<dbReference type="GO" id="GO:0005524">
    <property type="term" value="F:ATP binding"/>
    <property type="evidence" value="ECO:0007669"/>
    <property type="project" value="UniProtKB-KW"/>
</dbReference>
<keyword evidence="4" id="KW-0227">DNA damage</keyword>
<feature type="compositionally biased region" description="Basic and acidic residues" evidence="8">
    <location>
        <begin position="104"/>
        <end position="119"/>
    </location>
</feature>
<dbReference type="GO" id="GO:0006281">
    <property type="term" value="P:DNA repair"/>
    <property type="evidence" value="ECO:0000318"/>
    <property type="project" value="GO_Central"/>
</dbReference>
<proteinExistence type="inferred from homology"/>
<dbReference type="SUPFAM" id="SSF52540">
    <property type="entry name" value="P-loop containing nucleoside triphosphate hydrolases"/>
    <property type="match status" value="1"/>
</dbReference>
<keyword evidence="10" id="KW-1185">Reference proteome</keyword>
<comment type="subcellular location">
    <subcellularLocation>
        <location evidence="1">Nucleus</location>
    </subcellularLocation>
</comment>
<evidence type="ECO:0000313" key="10">
    <source>
        <dbReference type="Proteomes" id="UP000054558"/>
    </source>
</evidence>
<dbReference type="InterPro" id="IPR047854">
    <property type="entry name" value="RFC_lid"/>
</dbReference>
<feature type="region of interest" description="Disordered" evidence="8">
    <location>
        <begin position="1"/>
        <end position="75"/>
    </location>
</feature>
<feature type="region of interest" description="Disordered" evidence="8">
    <location>
        <begin position="91"/>
        <end position="123"/>
    </location>
</feature>
<dbReference type="OMA" id="YNCLKMA"/>
<organism evidence="9 10">
    <name type="scientific">Klebsormidium nitens</name>
    <name type="common">Green alga</name>
    <name type="synonym">Ulothrix nitens</name>
    <dbReference type="NCBI Taxonomy" id="105231"/>
    <lineage>
        <taxon>Eukaryota</taxon>
        <taxon>Viridiplantae</taxon>
        <taxon>Streptophyta</taxon>
        <taxon>Klebsormidiophyceae</taxon>
        <taxon>Klebsormidiales</taxon>
        <taxon>Klebsormidiaceae</taxon>
        <taxon>Klebsormidium</taxon>
    </lineage>
</organism>
<dbReference type="Gene3D" id="1.10.8.60">
    <property type="match status" value="1"/>
</dbReference>
<dbReference type="Gene3D" id="3.40.50.300">
    <property type="entry name" value="P-loop containing nucleotide triphosphate hydrolases"/>
    <property type="match status" value="1"/>
</dbReference>
<feature type="compositionally biased region" description="Basic residues" evidence="8">
    <location>
        <begin position="408"/>
        <end position="424"/>
    </location>
</feature>
<dbReference type="InterPro" id="IPR027417">
    <property type="entry name" value="P-loop_NTPase"/>
</dbReference>
<evidence type="ECO:0000256" key="6">
    <source>
        <dbReference type="ARBA" id="ARBA00023242"/>
    </source>
</evidence>
<gene>
    <name evidence="9" type="ORF">KFL_000860170</name>
</gene>
<name>A0A1Y1HSP2_KLENI</name>
<dbReference type="PANTHER" id="PTHR12172">
    <property type="entry name" value="CELL CYCLE CHECKPOINT PROTEIN RAD17"/>
    <property type="match status" value="1"/>
</dbReference>